<dbReference type="EMBL" id="DXGH01000073">
    <property type="protein sequence ID" value="HIW82599.1"/>
    <property type="molecule type" value="Genomic_DNA"/>
</dbReference>
<accession>A0A9D1R7Y7</accession>
<feature type="chain" id="PRO_5039217325" evidence="2">
    <location>
        <begin position="25"/>
        <end position="850"/>
    </location>
</feature>
<feature type="compositionally biased region" description="Acidic residues" evidence="1">
    <location>
        <begin position="119"/>
        <end position="129"/>
    </location>
</feature>
<dbReference type="Gene3D" id="3.40.190.10">
    <property type="entry name" value="Periplasmic binding protein-like II"/>
    <property type="match status" value="1"/>
</dbReference>
<evidence type="ECO:0000256" key="2">
    <source>
        <dbReference type="SAM" id="SignalP"/>
    </source>
</evidence>
<feature type="region of interest" description="Disordered" evidence="1">
    <location>
        <begin position="107"/>
        <end position="142"/>
    </location>
</feature>
<gene>
    <name evidence="3" type="ORF">H9742_13940</name>
</gene>
<keyword evidence="2" id="KW-0732">Signal</keyword>
<feature type="compositionally biased region" description="Polar residues" evidence="1">
    <location>
        <begin position="130"/>
        <end position="142"/>
    </location>
</feature>
<dbReference type="InterPro" id="IPR006059">
    <property type="entry name" value="SBP"/>
</dbReference>
<dbReference type="PANTHER" id="PTHR43649">
    <property type="entry name" value="ARABINOSE-BINDING PROTEIN-RELATED"/>
    <property type="match status" value="1"/>
</dbReference>
<feature type="signal peptide" evidence="2">
    <location>
        <begin position="1"/>
        <end position="24"/>
    </location>
</feature>
<dbReference type="SUPFAM" id="SSF53850">
    <property type="entry name" value="Periplasmic binding protein-like II"/>
    <property type="match status" value="1"/>
</dbReference>
<evidence type="ECO:0000313" key="4">
    <source>
        <dbReference type="Proteomes" id="UP000824265"/>
    </source>
</evidence>
<proteinExistence type="predicted"/>
<dbReference type="Pfam" id="PF13416">
    <property type="entry name" value="SBP_bac_8"/>
    <property type="match status" value="1"/>
</dbReference>
<dbReference type="Proteomes" id="UP000824265">
    <property type="component" value="Unassembled WGS sequence"/>
</dbReference>
<organism evidence="3 4">
    <name type="scientific">Candidatus Acetatifactor stercoripullorum</name>
    <dbReference type="NCBI Taxonomy" id="2838414"/>
    <lineage>
        <taxon>Bacteria</taxon>
        <taxon>Bacillati</taxon>
        <taxon>Bacillota</taxon>
        <taxon>Clostridia</taxon>
        <taxon>Lachnospirales</taxon>
        <taxon>Lachnospiraceae</taxon>
        <taxon>Acetatifactor</taxon>
    </lineage>
</organism>
<feature type="compositionally biased region" description="Low complexity" evidence="1">
    <location>
        <begin position="107"/>
        <end position="118"/>
    </location>
</feature>
<name>A0A9D1R7Y7_9FIRM</name>
<sequence length="850" mass="95199">MRKKWFRKGMSLCLAAAMALGLTACGGADKVSADPSLAKQYVYSCQDIEIPQIGDSFDIQRGYFSDGKIYLLANVYNWNDTGSSQELRLISLNEDGTGLQEIELQTSAAGSGAAGQEGEAQEETPDEEAGQNQEETGDNDLTIQPRAEAAQEETDAETDVEADVVESEEIEDMPMVTPEPLASSVYEYTGYANYTFTGDGMLYAVKTYSYEDYSDPENVVSRQENSLCKWDMAGTLLGEYPLETIDYQQEYAYISSLVPLSDGGMGVLYTGDGVQMSTVDAQGNVSERKQLSDSTSVLQNASNFMVKPDGVIVVTYYDESDWSKMYIATYDPNTDTLSEGVQMPESFSTGGYNSMTAGTTTDLIVTTSNGVYSYNIGDTEPTQMMSFVNSDMNISSMSSVIVLDDTRFVGLYYDSINYDSNVGIFTKVDPEDIPDKKVLVLAANYVNSDVRQRVVDFNKSSDQYRIVLREYQSYATTEDYNAGYTQLNNDIISGNMPDILVVDANTPVENYISKGLIADVGSLIESDEELSQTEFMQNVFEAYSIEGKLYQVIPYFNVMTLAGKKSIVGDRTSWTMAEFEELEASLPEGTAMIGELTRSSFMNMMMRYCGTDFVDVSTGKCNFDSQNFIDILEFANELPENLPDDYYNDDYWNNYESQYRENRTVLMYCYISSVRSMNYTINGSFGEEISFIGFPTESGNGSSIDIGNSFALSARSENLEGAWEFVRYYLTDEYQETVEYGLPISSDIFTQKAQEALNKPYYLDENGNKVEYSETFYMNGENIELEPMTQEQIDQVVEFIRSVNTRSYYNQDISKILEEEVEAYFTGQKSAKEVAQVIQSRAQIYVSENR</sequence>
<comment type="caution">
    <text evidence="3">The sequence shown here is derived from an EMBL/GenBank/DDBJ whole genome shotgun (WGS) entry which is preliminary data.</text>
</comment>
<reference evidence="3" key="1">
    <citation type="journal article" date="2021" name="PeerJ">
        <title>Extensive microbial diversity within the chicken gut microbiome revealed by metagenomics and culture.</title>
        <authorList>
            <person name="Gilroy R."/>
            <person name="Ravi A."/>
            <person name="Getino M."/>
            <person name="Pursley I."/>
            <person name="Horton D.L."/>
            <person name="Alikhan N.F."/>
            <person name="Baker D."/>
            <person name="Gharbi K."/>
            <person name="Hall N."/>
            <person name="Watson M."/>
            <person name="Adriaenssens E.M."/>
            <person name="Foster-Nyarko E."/>
            <person name="Jarju S."/>
            <person name="Secka A."/>
            <person name="Antonio M."/>
            <person name="Oren A."/>
            <person name="Chaudhuri R.R."/>
            <person name="La Ragione R."/>
            <person name="Hildebrand F."/>
            <person name="Pallen M.J."/>
        </authorList>
    </citation>
    <scope>NUCLEOTIDE SEQUENCE</scope>
    <source>
        <strain evidence="3">CHK195-6426</strain>
    </source>
</reference>
<dbReference type="AlphaFoldDB" id="A0A9D1R7Y7"/>
<evidence type="ECO:0000313" key="3">
    <source>
        <dbReference type="EMBL" id="HIW82599.1"/>
    </source>
</evidence>
<protein>
    <submittedName>
        <fullName evidence="3">Extracellular solute-binding protein</fullName>
    </submittedName>
</protein>
<reference evidence="3" key="2">
    <citation type="submission" date="2021-04" db="EMBL/GenBank/DDBJ databases">
        <authorList>
            <person name="Gilroy R."/>
        </authorList>
    </citation>
    <scope>NUCLEOTIDE SEQUENCE</scope>
    <source>
        <strain evidence="3">CHK195-6426</strain>
    </source>
</reference>
<dbReference type="PANTHER" id="PTHR43649:SF12">
    <property type="entry name" value="DIACETYLCHITOBIOSE BINDING PROTEIN DASA"/>
    <property type="match status" value="1"/>
</dbReference>
<dbReference type="PROSITE" id="PS51257">
    <property type="entry name" value="PROKAR_LIPOPROTEIN"/>
    <property type="match status" value="1"/>
</dbReference>
<dbReference type="InterPro" id="IPR050490">
    <property type="entry name" value="Bact_solute-bd_prot1"/>
</dbReference>
<evidence type="ECO:0000256" key="1">
    <source>
        <dbReference type="SAM" id="MobiDB-lite"/>
    </source>
</evidence>